<protein>
    <submittedName>
        <fullName evidence="1">Uncharacterized protein</fullName>
    </submittedName>
</protein>
<reference evidence="1 2" key="1">
    <citation type="journal article" date="2015" name="Stand. Genomic Sci.">
        <title>Genomic Encyclopedia of Bacterial and Archaeal Type Strains, Phase III: the genomes of soil and plant-associated and newly described type strains.</title>
        <authorList>
            <person name="Whitman W.B."/>
            <person name="Woyke T."/>
            <person name="Klenk H.P."/>
            <person name="Zhou Y."/>
            <person name="Lilburn T.G."/>
            <person name="Beck B.J."/>
            <person name="De Vos P."/>
            <person name="Vandamme P."/>
            <person name="Eisen J.A."/>
            <person name="Garrity G."/>
            <person name="Hugenholtz P."/>
            <person name="Kyrpides N.C."/>
        </authorList>
    </citation>
    <scope>NUCLEOTIDE SEQUENCE [LARGE SCALE GENOMIC DNA]</scope>
    <source>
        <strain evidence="1 2">CV53</strain>
    </source>
</reference>
<name>A0A4R2BF53_9BACI</name>
<organism evidence="1 2">
    <name type="scientific">Mesobacillus foraminis</name>
    <dbReference type="NCBI Taxonomy" id="279826"/>
    <lineage>
        <taxon>Bacteria</taxon>
        <taxon>Bacillati</taxon>
        <taxon>Bacillota</taxon>
        <taxon>Bacilli</taxon>
        <taxon>Bacillales</taxon>
        <taxon>Bacillaceae</taxon>
        <taxon>Mesobacillus</taxon>
    </lineage>
</organism>
<accession>A0A4R2BF53</accession>
<gene>
    <name evidence="1" type="ORF">EV146_106289</name>
</gene>
<dbReference type="EMBL" id="SLVV01000006">
    <property type="protein sequence ID" value="TCN25085.1"/>
    <property type="molecule type" value="Genomic_DNA"/>
</dbReference>
<keyword evidence="2" id="KW-1185">Reference proteome</keyword>
<evidence type="ECO:0000313" key="1">
    <source>
        <dbReference type="EMBL" id="TCN25085.1"/>
    </source>
</evidence>
<evidence type="ECO:0000313" key="2">
    <source>
        <dbReference type="Proteomes" id="UP000295689"/>
    </source>
</evidence>
<dbReference type="AlphaFoldDB" id="A0A4R2BF53"/>
<sequence length="56" mass="6593">MLIDHKKQLDHVECLLFLKEIGRLINDYKLCKNKAVQDVILSEIKFLCSFIQQDNS</sequence>
<proteinExistence type="predicted"/>
<dbReference type="Proteomes" id="UP000295689">
    <property type="component" value="Unassembled WGS sequence"/>
</dbReference>
<comment type="caution">
    <text evidence="1">The sequence shown here is derived from an EMBL/GenBank/DDBJ whole genome shotgun (WGS) entry which is preliminary data.</text>
</comment>